<sequence>MPVLLLAMIAPLQAAELSQVGAKVAEKADKIQQQTESIELQKARAAAAETSAREQAVLSQQQKEPWEQIERAKAQQQFSERGQREAKYLQEAKEAAAKEHKMDTPKMKLIKQKSVED</sequence>
<proteinExistence type="predicted"/>
<evidence type="ECO:0000256" key="1">
    <source>
        <dbReference type="SAM" id="MobiDB-lite"/>
    </source>
</evidence>
<dbReference type="Proteomes" id="UP000679575">
    <property type="component" value="Chromosome"/>
</dbReference>
<evidence type="ECO:0000313" key="2">
    <source>
        <dbReference type="EMBL" id="QUN07702.1"/>
    </source>
</evidence>
<evidence type="ECO:0000313" key="3">
    <source>
        <dbReference type="Proteomes" id="UP000679575"/>
    </source>
</evidence>
<accession>A0ABX7YYD6</accession>
<feature type="region of interest" description="Disordered" evidence="1">
    <location>
        <begin position="75"/>
        <end position="117"/>
    </location>
</feature>
<name>A0ABX7YYD6_9GAMM</name>
<keyword evidence="3" id="KW-1185">Reference proteome</keyword>
<protein>
    <submittedName>
        <fullName evidence="2">Uncharacterized protein</fullName>
    </submittedName>
</protein>
<gene>
    <name evidence="2" type="ORF">KDN34_16505</name>
</gene>
<feature type="compositionally biased region" description="Basic and acidic residues" evidence="1">
    <location>
        <begin position="81"/>
        <end position="106"/>
    </location>
</feature>
<dbReference type="EMBL" id="CP073587">
    <property type="protein sequence ID" value="QUN07702.1"/>
    <property type="molecule type" value="Genomic_DNA"/>
</dbReference>
<organism evidence="2 3">
    <name type="scientific">Shewanella yunxiaonensis</name>
    <dbReference type="NCBI Taxonomy" id="2829809"/>
    <lineage>
        <taxon>Bacteria</taxon>
        <taxon>Pseudomonadati</taxon>
        <taxon>Pseudomonadota</taxon>
        <taxon>Gammaproteobacteria</taxon>
        <taxon>Alteromonadales</taxon>
        <taxon>Shewanellaceae</taxon>
        <taxon>Shewanella</taxon>
    </lineage>
</organism>
<reference evidence="2 3" key="1">
    <citation type="submission" date="2021-04" db="EMBL/GenBank/DDBJ databases">
        <title>Novel species identification of genus Shewanella.</title>
        <authorList>
            <person name="Liu G."/>
        </authorList>
    </citation>
    <scope>NUCLEOTIDE SEQUENCE [LARGE SCALE GENOMIC DNA]</scope>
    <source>
        <strain evidence="2 3">FJAT-54481</strain>
    </source>
</reference>